<dbReference type="STRING" id="28122.SAMN02745108_02423"/>
<gene>
    <name evidence="2" type="ORF">SAMN02745108_02423</name>
</gene>
<feature type="transmembrane region" description="Helical" evidence="1">
    <location>
        <begin position="169"/>
        <end position="197"/>
    </location>
</feature>
<dbReference type="AlphaFoldDB" id="A0A1T4QV94"/>
<feature type="transmembrane region" description="Helical" evidence="1">
    <location>
        <begin position="203"/>
        <end position="220"/>
    </location>
</feature>
<dbReference type="Proteomes" id="UP000190449">
    <property type="component" value="Unassembled WGS sequence"/>
</dbReference>
<protein>
    <submittedName>
        <fullName evidence="2">Uncharacterized protein</fullName>
    </submittedName>
</protein>
<evidence type="ECO:0000313" key="3">
    <source>
        <dbReference type="Proteomes" id="UP000190449"/>
    </source>
</evidence>
<feature type="transmembrane region" description="Helical" evidence="1">
    <location>
        <begin position="71"/>
        <end position="94"/>
    </location>
</feature>
<evidence type="ECO:0000313" key="2">
    <source>
        <dbReference type="EMBL" id="SKA07614.1"/>
    </source>
</evidence>
<organism evidence="2 3">
    <name type="scientific">Fibrobacter intestinalis</name>
    <dbReference type="NCBI Taxonomy" id="28122"/>
    <lineage>
        <taxon>Bacteria</taxon>
        <taxon>Pseudomonadati</taxon>
        <taxon>Fibrobacterota</taxon>
        <taxon>Fibrobacteria</taxon>
        <taxon>Fibrobacterales</taxon>
        <taxon>Fibrobacteraceae</taxon>
        <taxon>Fibrobacter</taxon>
    </lineage>
</organism>
<dbReference type="RefSeq" id="WP_078777136.1">
    <property type="nucleotide sequence ID" value="NZ_FUWU01000054.1"/>
</dbReference>
<dbReference type="Pfam" id="PF24838">
    <property type="entry name" value="8xMP"/>
    <property type="match status" value="1"/>
</dbReference>
<name>A0A1T4QV94_9BACT</name>
<reference evidence="2 3" key="1">
    <citation type="submission" date="2017-02" db="EMBL/GenBank/DDBJ databases">
        <authorList>
            <person name="Peterson S.W."/>
        </authorList>
    </citation>
    <scope>NUCLEOTIDE SEQUENCE [LARGE SCALE GENOMIC DNA]</scope>
    <source>
        <strain evidence="2 3">ATCC 43854</strain>
    </source>
</reference>
<feature type="transmembrane region" description="Helical" evidence="1">
    <location>
        <begin position="37"/>
        <end position="59"/>
    </location>
</feature>
<keyword evidence="1" id="KW-1133">Transmembrane helix</keyword>
<accession>A0A1T4QV94</accession>
<proteinExistence type="predicted"/>
<evidence type="ECO:0000256" key="1">
    <source>
        <dbReference type="SAM" id="Phobius"/>
    </source>
</evidence>
<keyword evidence="1" id="KW-0812">Transmembrane</keyword>
<dbReference type="EMBL" id="FUWU01000054">
    <property type="protein sequence ID" value="SKA07614.1"/>
    <property type="molecule type" value="Genomic_DNA"/>
</dbReference>
<sequence>MTMDSENNNSSFDEYDLYKQYWKCRNFELQNLWQRSIFLATFLVLCFTGYGFFFVHAFFEGSMVTVFNNDVNLIPAHIIATVISLIGMVMSVLWTCMAKGSKAWYEVYERAIGMLDSHKQFSKFSFLKDCPVGGFSMENLPGYKSKGDTPQFNTELFSLKGGLYSPSKINIVIGPICFLIFCALFALHLECIFLMFGFSLEEYAVPILFLLVIVVLGYFLRVKLSLQSSVLKIKDPGR</sequence>
<dbReference type="InterPro" id="IPR056918">
    <property type="entry name" value="8xMP"/>
</dbReference>
<keyword evidence="1" id="KW-0472">Membrane</keyword>